<feature type="domain" description="4Fe-4S ferredoxin-type" evidence="7">
    <location>
        <begin position="317"/>
        <end position="346"/>
    </location>
</feature>
<sequence length="426" mass="46491">MAEHRDMIDDLIDIQSDWRAVSNPLGNIAGTLAANPEDVKVFDPSEYKGRPRANSLFCVRVAARDEAACSRCLDVCPVSAIAIEGSSVKVDDSCRKCGLCTSVCPTEVFLVQKIMAKALYDKVARVASAYEQCYVTCTRAMGRLHRLPKDNEIVLPCVGAMSAELWFSLLTEYDNLSVYLPVGICDKCRTTTGEECYVNQIGQAEEWSGRSVGLEVDEAALNHEQTRAYKRSQFMGSMANAGKSLVAASNPALAGAAAVANKIKRHSNQIYEMQRSLERTVGEKTQANRRRILTQNRKATLTALQAHPRLARRLDLKVPACDASLCTMCGDCLKACPQHACDLDAQGRFSVEPAYCVNCGACAVACEEGALTMVSCDPAALVVVDEEAERKKRAAARQRAKIAEAKERGKKQLNKVLDGLERLADE</sequence>
<reference evidence="8 9" key="1">
    <citation type="submission" date="2016-10" db="EMBL/GenBank/DDBJ databases">
        <authorList>
            <person name="Varghese N."/>
            <person name="Submissions S."/>
        </authorList>
    </citation>
    <scope>NUCLEOTIDE SEQUENCE [LARGE SCALE GENOMIC DNA]</scope>
    <source>
        <strain evidence="8 9">WCP15</strain>
    </source>
</reference>
<dbReference type="SUPFAM" id="SSF54862">
    <property type="entry name" value="4Fe-4S ferredoxins"/>
    <property type="match status" value="2"/>
</dbReference>
<name>A0A1H6JW04_9ACTN</name>
<dbReference type="PANTHER" id="PTHR24960:SF79">
    <property type="entry name" value="PHOTOSYSTEM I IRON-SULFUR CENTER"/>
    <property type="match status" value="1"/>
</dbReference>
<evidence type="ECO:0000313" key="9">
    <source>
        <dbReference type="Proteomes" id="UP000199135"/>
    </source>
</evidence>
<dbReference type="Gene3D" id="3.30.70.20">
    <property type="match status" value="2"/>
</dbReference>
<feature type="domain" description="4Fe-4S ferredoxin-type" evidence="7">
    <location>
        <begin position="347"/>
        <end position="376"/>
    </location>
</feature>
<dbReference type="InterPro" id="IPR017900">
    <property type="entry name" value="4Fe4S_Fe_S_CS"/>
</dbReference>
<evidence type="ECO:0000256" key="4">
    <source>
        <dbReference type="ARBA" id="ARBA00023004"/>
    </source>
</evidence>
<feature type="domain" description="4Fe-4S ferredoxin-type" evidence="7">
    <location>
        <begin position="86"/>
        <end position="114"/>
    </location>
</feature>
<accession>A0A1H6JW04</accession>
<dbReference type="PROSITE" id="PS51379">
    <property type="entry name" value="4FE4S_FER_2"/>
    <property type="match status" value="3"/>
</dbReference>
<evidence type="ECO:0000256" key="3">
    <source>
        <dbReference type="ARBA" id="ARBA00022723"/>
    </source>
</evidence>
<keyword evidence="5" id="KW-0411">Iron-sulfur</keyword>
<protein>
    <recommendedName>
        <fullName evidence="7">4Fe-4S ferredoxin-type domain-containing protein</fullName>
    </recommendedName>
</protein>
<dbReference type="PROSITE" id="PS00198">
    <property type="entry name" value="4FE4S_FER_1"/>
    <property type="match status" value="2"/>
</dbReference>
<keyword evidence="2" id="KW-0004">4Fe-4S</keyword>
<keyword evidence="4" id="KW-0408">Iron</keyword>
<dbReference type="RefSeq" id="WP_078687752.1">
    <property type="nucleotide sequence ID" value="NZ_FNWT01000008.1"/>
</dbReference>
<evidence type="ECO:0000256" key="1">
    <source>
        <dbReference type="ARBA" id="ARBA00001966"/>
    </source>
</evidence>
<dbReference type="InterPro" id="IPR017896">
    <property type="entry name" value="4Fe4S_Fe-S-bd"/>
</dbReference>
<feature type="coiled-coil region" evidence="6">
    <location>
        <begin position="388"/>
        <end position="423"/>
    </location>
</feature>
<evidence type="ECO:0000256" key="5">
    <source>
        <dbReference type="ARBA" id="ARBA00023014"/>
    </source>
</evidence>
<dbReference type="EMBL" id="FNWT01000008">
    <property type="protein sequence ID" value="SEH63440.1"/>
    <property type="molecule type" value="Genomic_DNA"/>
</dbReference>
<gene>
    <name evidence="8" type="ORF">SAMN05216447_10844</name>
</gene>
<organism evidence="8 9">
    <name type="scientific">Parafannyhessea umbonata</name>
    <dbReference type="NCBI Taxonomy" id="604330"/>
    <lineage>
        <taxon>Bacteria</taxon>
        <taxon>Bacillati</taxon>
        <taxon>Actinomycetota</taxon>
        <taxon>Coriobacteriia</taxon>
        <taxon>Coriobacteriales</taxon>
        <taxon>Atopobiaceae</taxon>
        <taxon>Parafannyhessea</taxon>
    </lineage>
</organism>
<comment type="cofactor">
    <cofactor evidence="1">
        <name>[4Fe-4S] cluster</name>
        <dbReference type="ChEBI" id="CHEBI:49883"/>
    </cofactor>
</comment>
<evidence type="ECO:0000256" key="2">
    <source>
        <dbReference type="ARBA" id="ARBA00022485"/>
    </source>
</evidence>
<keyword evidence="9" id="KW-1185">Reference proteome</keyword>
<keyword evidence="6" id="KW-0175">Coiled coil</keyword>
<evidence type="ECO:0000256" key="6">
    <source>
        <dbReference type="SAM" id="Coils"/>
    </source>
</evidence>
<proteinExistence type="predicted"/>
<dbReference type="PANTHER" id="PTHR24960">
    <property type="entry name" value="PHOTOSYSTEM I IRON-SULFUR CENTER-RELATED"/>
    <property type="match status" value="1"/>
</dbReference>
<evidence type="ECO:0000259" key="7">
    <source>
        <dbReference type="PROSITE" id="PS51379"/>
    </source>
</evidence>
<dbReference type="Proteomes" id="UP000199135">
    <property type="component" value="Unassembled WGS sequence"/>
</dbReference>
<dbReference type="InterPro" id="IPR050157">
    <property type="entry name" value="PSI_iron-sulfur_center"/>
</dbReference>
<comment type="caution">
    <text evidence="8">The sequence shown here is derived from an EMBL/GenBank/DDBJ whole genome shotgun (WGS) entry which is preliminary data.</text>
</comment>
<keyword evidence="3" id="KW-0479">Metal-binding</keyword>
<evidence type="ECO:0000313" key="8">
    <source>
        <dbReference type="EMBL" id="SEH63440.1"/>
    </source>
</evidence>